<organism evidence="2">
    <name type="scientific">Capitella teleta</name>
    <name type="common">Polychaete worm</name>
    <dbReference type="NCBI Taxonomy" id="283909"/>
    <lineage>
        <taxon>Eukaryota</taxon>
        <taxon>Metazoa</taxon>
        <taxon>Spiralia</taxon>
        <taxon>Lophotrochozoa</taxon>
        <taxon>Annelida</taxon>
        <taxon>Polychaeta</taxon>
        <taxon>Sedentaria</taxon>
        <taxon>Scolecida</taxon>
        <taxon>Capitellidae</taxon>
        <taxon>Capitella</taxon>
    </lineage>
</organism>
<dbReference type="OMA" id="LATECEC"/>
<reference evidence="3" key="3">
    <citation type="submission" date="2015-06" db="UniProtKB">
        <authorList>
            <consortium name="EnsemblMetazoa"/>
        </authorList>
    </citation>
    <scope>IDENTIFICATION</scope>
</reference>
<evidence type="ECO:0000313" key="3">
    <source>
        <dbReference type="EnsemblMetazoa" id="CapteP187725"/>
    </source>
</evidence>
<dbReference type="Proteomes" id="UP000014760">
    <property type="component" value="Unassembled WGS sequence"/>
</dbReference>
<dbReference type="PANTHER" id="PTHR37984:SF9">
    <property type="entry name" value="INTEGRASE CATALYTIC DOMAIN-CONTAINING PROTEIN"/>
    <property type="match status" value="1"/>
</dbReference>
<dbReference type="EMBL" id="AMQN01012199">
    <property type="status" value="NOT_ANNOTATED_CDS"/>
    <property type="molecule type" value="Genomic_DNA"/>
</dbReference>
<reference evidence="4" key="1">
    <citation type="submission" date="2012-12" db="EMBL/GenBank/DDBJ databases">
        <authorList>
            <person name="Hellsten U."/>
            <person name="Grimwood J."/>
            <person name="Chapman J.A."/>
            <person name="Shapiro H."/>
            <person name="Aerts A."/>
            <person name="Otillar R.P."/>
            <person name="Terry A.Y."/>
            <person name="Boore J.L."/>
            <person name="Simakov O."/>
            <person name="Marletaz F."/>
            <person name="Cho S.-J."/>
            <person name="Edsinger-Gonzales E."/>
            <person name="Havlak P."/>
            <person name="Kuo D.-H."/>
            <person name="Larsson T."/>
            <person name="Lv J."/>
            <person name="Arendt D."/>
            <person name="Savage R."/>
            <person name="Osoegawa K."/>
            <person name="de Jong P."/>
            <person name="Lindberg D.R."/>
            <person name="Seaver E.C."/>
            <person name="Weisblat D.A."/>
            <person name="Putnam N.H."/>
            <person name="Grigoriev I.V."/>
            <person name="Rokhsar D.S."/>
        </authorList>
    </citation>
    <scope>NUCLEOTIDE SEQUENCE</scope>
    <source>
        <strain evidence="4">I ESC-2004</strain>
    </source>
</reference>
<gene>
    <name evidence="2" type="ORF">CAPTEDRAFT_187725</name>
</gene>
<accession>R7TUI0</accession>
<dbReference type="AlphaFoldDB" id="R7TUI0"/>
<dbReference type="InterPro" id="IPR050951">
    <property type="entry name" value="Retrovirus_Pol_polyprotein"/>
</dbReference>
<dbReference type="STRING" id="283909.R7TUI0"/>
<dbReference type="OrthoDB" id="6143850at2759"/>
<evidence type="ECO:0000313" key="2">
    <source>
        <dbReference type="EMBL" id="ELT94685.1"/>
    </source>
</evidence>
<dbReference type="PANTHER" id="PTHR37984">
    <property type="entry name" value="PROTEIN CBG26694"/>
    <property type="match status" value="1"/>
</dbReference>
<feature type="region of interest" description="Disordered" evidence="1">
    <location>
        <begin position="302"/>
        <end position="340"/>
    </location>
</feature>
<dbReference type="EMBL" id="KB309360">
    <property type="protein sequence ID" value="ELT94685.1"/>
    <property type="molecule type" value="Genomic_DNA"/>
</dbReference>
<feature type="region of interest" description="Disordered" evidence="1">
    <location>
        <begin position="87"/>
        <end position="114"/>
    </location>
</feature>
<proteinExistence type="predicted"/>
<dbReference type="EnsemblMetazoa" id="CapteT187725">
    <property type="protein sequence ID" value="CapteP187725"/>
    <property type="gene ID" value="CapteG187725"/>
</dbReference>
<sequence>MHQDRDEPIRNFGARIRGQARICKYSTKCQGCERDVSFMEEILRDVFIRGIADQEIQMEVLGHSNQNPSFEEALRIIEAKEADKRSASSLLDSNGAQAMRTSSSYKKEQKGHPDEPCGYCGRIGHGKRSPAKLRKQQCPAYGHRCQKCNIEHHYESVCRRSQKPDGPSQAEKTLSSSDTQRESAVFVALCSISSTPMAALVSLDHHIYDHLRNTWINCRSKPQPYISLTKMHAANNQGINILGAVALRFHGSNPQEQTVETRQLTYITGSTDTLFLSREACSALGIISNRFPAVGVASCAGQDQGAADDDPSAADSTCSCPRRQGPPPLPTRLPCSSTDENRGQLQEFRVNHYRASTFNTCKRQRLPLMDCSPQKLMINPDATPVACHIPIPVPLHWQESVKAGLDQDVQLGVLEPVPVGELVTWCHRMVVCAKKNVCVLIDFHTHFRYIRCSHANNYSIYPLFPDNLSFLYISPRRIGYLFLLQ</sequence>
<dbReference type="EMBL" id="AMQN01012200">
    <property type="status" value="NOT_ANNOTATED_CDS"/>
    <property type="molecule type" value="Genomic_DNA"/>
</dbReference>
<feature type="compositionally biased region" description="Basic and acidic residues" evidence="1">
    <location>
        <begin position="105"/>
        <end position="114"/>
    </location>
</feature>
<name>R7TUI0_CAPTE</name>
<dbReference type="HOGENOM" id="CLU_562901_0_0_1"/>
<feature type="compositionally biased region" description="Polar residues" evidence="1">
    <location>
        <begin position="87"/>
        <end position="104"/>
    </location>
</feature>
<keyword evidence="4" id="KW-1185">Reference proteome</keyword>
<reference evidence="2 4" key="2">
    <citation type="journal article" date="2013" name="Nature">
        <title>Insights into bilaterian evolution from three spiralian genomes.</title>
        <authorList>
            <person name="Simakov O."/>
            <person name="Marletaz F."/>
            <person name="Cho S.J."/>
            <person name="Edsinger-Gonzales E."/>
            <person name="Havlak P."/>
            <person name="Hellsten U."/>
            <person name="Kuo D.H."/>
            <person name="Larsson T."/>
            <person name="Lv J."/>
            <person name="Arendt D."/>
            <person name="Savage R."/>
            <person name="Osoegawa K."/>
            <person name="de Jong P."/>
            <person name="Grimwood J."/>
            <person name="Chapman J.A."/>
            <person name="Shapiro H."/>
            <person name="Aerts A."/>
            <person name="Otillar R.P."/>
            <person name="Terry A.Y."/>
            <person name="Boore J.L."/>
            <person name="Grigoriev I.V."/>
            <person name="Lindberg D.R."/>
            <person name="Seaver E.C."/>
            <person name="Weisblat D.A."/>
            <person name="Putnam N.H."/>
            <person name="Rokhsar D.S."/>
        </authorList>
    </citation>
    <scope>NUCLEOTIDE SEQUENCE</scope>
    <source>
        <strain evidence="2 4">I ESC-2004</strain>
    </source>
</reference>
<evidence type="ECO:0000313" key="4">
    <source>
        <dbReference type="Proteomes" id="UP000014760"/>
    </source>
</evidence>
<protein>
    <submittedName>
        <fullName evidence="2 3">Uncharacterized protein</fullName>
    </submittedName>
</protein>
<evidence type="ECO:0000256" key="1">
    <source>
        <dbReference type="SAM" id="MobiDB-lite"/>
    </source>
</evidence>